<evidence type="ECO:0000313" key="2">
    <source>
        <dbReference type="EMBL" id="KAF3603379.1"/>
    </source>
</evidence>
<comment type="caution">
    <text evidence="1">The sequence shown here is derived from an EMBL/GenBank/DDBJ whole genome shotgun (WGS) entry which is preliminary data.</text>
</comment>
<gene>
    <name evidence="2" type="ORF">F2Q69_00039264</name>
    <name evidence="1" type="ORF">F2Q70_00037796</name>
</gene>
<dbReference type="AlphaFoldDB" id="A0A8S9JS31"/>
<sequence>MALTVFCWRIAVIEIITKVETREGQSQMTEQSRSIMERFTSTFSSKALWNVVLPSRIHKNDMRKASRFVSKIDFGSG</sequence>
<dbReference type="Proteomes" id="UP000712600">
    <property type="component" value="Unassembled WGS sequence"/>
</dbReference>
<dbReference type="EMBL" id="QGKY02000246">
    <property type="protein sequence ID" value="KAF2584985.1"/>
    <property type="molecule type" value="Genomic_DNA"/>
</dbReference>
<evidence type="ECO:0000313" key="1">
    <source>
        <dbReference type="EMBL" id="KAF2584985.1"/>
    </source>
</evidence>
<protein>
    <submittedName>
        <fullName evidence="1">Uncharacterized protein</fullName>
    </submittedName>
</protein>
<reference evidence="2" key="2">
    <citation type="submission" date="2019-12" db="EMBL/GenBank/DDBJ databases">
        <title>Genome sequencing and annotation of Brassica cretica.</title>
        <authorList>
            <person name="Studholme D.J."/>
            <person name="Sarris P."/>
        </authorList>
    </citation>
    <scope>NUCLEOTIDE SEQUENCE</scope>
    <source>
        <strain evidence="2">PFS-109/04</strain>
        <tissue evidence="2">Leaf</tissue>
    </source>
</reference>
<dbReference type="EMBL" id="QGKX02000004">
    <property type="protein sequence ID" value="KAF3603379.1"/>
    <property type="molecule type" value="Genomic_DNA"/>
</dbReference>
<accession>A0A8S9JS31</accession>
<reference evidence="1" key="1">
    <citation type="submission" date="2019-12" db="EMBL/GenBank/DDBJ databases">
        <title>Genome sequencing and annotation of Brassica cretica.</title>
        <authorList>
            <person name="Studholme D.J."/>
            <person name="Sarris P.F."/>
        </authorList>
    </citation>
    <scope>NUCLEOTIDE SEQUENCE</scope>
    <source>
        <strain evidence="1">PFS-102/07</strain>
        <tissue evidence="1">Leaf</tissue>
    </source>
</reference>
<organism evidence="1">
    <name type="scientific">Brassica cretica</name>
    <name type="common">Mustard</name>
    <dbReference type="NCBI Taxonomy" id="69181"/>
    <lineage>
        <taxon>Eukaryota</taxon>
        <taxon>Viridiplantae</taxon>
        <taxon>Streptophyta</taxon>
        <taxon>Embryophyta</taxon>
        <taxon>Tracheophyta</taxon>
        <taxon>Spermatophyta</taxon>
        <taxon>Magnoliopsida</taxon>
        <taxon>eudicotyledons</taxon>
        <taxon>Gunneridae</taxon>
        <taxon>Pentapetalae</taxon>
        <taxon>rosids</taxon>
        <taxon>malvids</taxon>
        <taxon>Brassicales</taxon>
        <taxon>Brassicaceae</taxon>
        <taxon>Brassiceae</taxon>
        <taxon>Brassica</taxon>
    </lineage>
</organism>
<proteinExistence type="predicted"/>
<name>A0A8S9JS31_BRACR</name>